<evidence type="ECO:0000256" key="3">
    <source>
        <dbReference type="ARBA" id="ARBA00022989"/>
    </source>
</evidence>
<dbReference type="InterPro" id="IPR052337">
    <property type="entry name" value="SAT4-like"/>
</dbReference>
<keyword evidence="2 7" id="KW-0812">Transmembrane</keyword>
<evidence type="ECO:0000256" key="6">
    <source>
        <dbReference type="SAM" id="MobiDB-lite"/>
    </source>
</evidence>
<feature type="transmembrane region" description="Helical" evidence="7">
    <location>
        <begin position="32"/>
        <end position="55"/>
    </location>
</feature>
<reference evidence="9 10" key="1">
    <citation type="journal article" date="2014" name="BMC Genomics">
        <title>Comparative genome sequencing reveals chemotype-specific gene clusters in the toxigenic black mold Stachybotrys.</title>
        <authorList>
            <person name="Semeiks J."/>
            <person name="Borek D."/>
            <person name="Otwinowski Z."/>
            <person name="Grishin N.V."/>
        </authorList>
    </citation>
    <scope>NUCLEOTIDE SEQUENCE [LARGE SCALE GENOMIC DNA]</scope>
    <source>
        <strain evidence="9 10">IBT 40285</strain>
    </source>
</reference>
<comment type="subcellular location">
    <subcellularLocation>
        <location evidence="1">Membrane</location>
        <topology evidence="1">Multi-pass membrane protein</topology>
    </subcellularLocation>
</comment>
<feature type="region of interest" description="Disordered" evidence="6">
    <location>
        <begin position="398"/>
        <end position="426"/>
    </location>
</feature>
<dbReference type="OrthoDB" id="4682787at2759"/>
<keyword evidence="4 7" id="KW-0472">Membrane</keyword>
<comment type="similarity">
    <text evidence="5">Belongs to the SAT4 family.</text>
</comment>
<feature type="transmembrane region" description="Helical" evidence="7">
    <location>
        <begin position="281"/>
        <end position="305"/>
    </location>
</feature>
<dbReference type="HOGENOM" id="CLU_028200_12_3_1"/>
<gene>
    <name evidence="9" type="ORF">S40285_08456</name>
</gene>
<evidence type="ECO:0000256" key="7">
    <source>
        <dbReference type="SAM" id="Phobius"/>
    </source>
</evidence>
<evidence type="ECO:0000256" key="2">
    <source>
        <dbReference type="ARBA" id="ARBA00022692"/>
    </source>
</evidence>
<evidence type="ECO:0000256" key="5">
    <source>
        <dbReference type="ARBA" id="ARBA00038359"/>
    </source>
</evidence>
<accession>A0A084QYJ7</accession>
<dbReference type="InterPro" id="IPR049326">
    <property type="entry name" value="Rhodopsin_dom_fungi"/>
</dbReference>
<feature type="domain" description="Rhodopsin" evidence="8">
    <location>
        <begin position="52"/>
        <end position="305"/>
    </location>
</feature>
<feature type="transmembrane region" description="Helical" evidence="7">
    <location>
        <begin position="244"/>
        <end position="260"/>
    </location>
</feature>
<dbReference type="EMBL" id="KL659622">
    <property type="protein sequence ID" value="KFA69032.1"/>
    <property type="molecule type" value="Genomic_DNA"/>
</dbReference>
<evidence type="ECO:0000256" key="4">
    <source>
        <dbReference type="ARBA" id="ARBA00023136"/>
    </source>
</evidence>
<evidence type="ECO:0000256" key="1">
    <source>
        <dbReference type="ARBA" id="ARBA00004141"/>
    </source>
</evidence>
<evidence type="ECO:0000313" key="10">
    <source>
        <dbReference type="Proteomes" id="UP000028524"/>
    </source>
</evidence>
<protein>
    <recommendedName>
        <fullName evidence="8">Rhodopsin domain-containing protein</fullName>
    </recommendedName>
</protein>
<proteinExistence type="inferred from homology"/>
<dbReference type="Proteomes" id="UP000028524">
    <property type="component" value="Unassembled WGS sequence"/>
</dbReference>
<organism evidence="9 10">
    <name type="scientific">Stachybotrys chlorohalonatus (strain IBT 40285)</name>
    <dbReference type="NCBI Taxonomy" id="1283841"/>
    <lineage>
        <taxon>Eukaryota</taxon>
        <taxon>Fungi</taxon>
        <taxon>Dikarya</taxon>
        <taxon>Ascomycota</taxon>
        <taxon>Pezizomycotina</taxon>
        <taxon>Sordariomycetes</taxon>
        <taxon>Hypocreomycetidae</taxon>
        <taxon>Hypocreales</taxon>
        <taxon>Stachybotryaceae</taxon>
        <taxon>Stachybotrys</taxon>
    </lineage>
</organism>
<keyword evidence="3 7" id="KW-1133">Transmembrane helix</keyword>
<evidence type="ECO:0000259" key="8">
    <source>
        <dbReference type="Pfam" id="PF20684"/>
    </source>
</evidence>
<evidence type="ECO:0000313" key="9">
    <source>
        <dbReference type="EMBL" id="KFA69032.1"/>
    </source>
</evidence>
<name>A0A084QYJ7_STAC4</name>
<dbReference type="GO" id="GO:0016020">
    <property type="term" value="C:membrane"/>
    <property type="evidence" value="ECO:0007669"/>
    <property type="project" value="UniProtKB-SubCell"/>
</dbReference>
<dbReference type="AlphaFoldDB" id="A0A084QYJ7"/>
<dbReference type="PANTHER" id="PTHR33048:SF108">
    <property type="entry name" value="INTEGRAL MEMBRANE PROTEIN"/>
    <property type="match status" value="1"/>
</dbReference>
<dbReference type="PANTHER" id="PTHR33048">
    <property type="entry name" value="PTH11-LIKE INTEGRAL MEMBRANE PROTEIN (AFU_ORTHOLOGUE AFUA_5G11245)"/>
    <property type="match status" value="1"/>
</dbReference>
<keyword evidence="10" id="KW-1185">Reference proteome</keyword>
<dbReference type="InParanoid" id="A0A084QYJ7"/>
<dbReference type="Pfam" id="PF20684">
    <property type="entry name" value="Fung_rhodopsin"/>
    <property type="match status" value="1"/>
</dbReference>
<feature type="transmembrane region" description="Helical" evidence="7">
    <location>
        <begin position="128"/>
        <end position="152"/>
    </location>
</feature>
<feature type="region of interest" description="Disordered" evidence="6">
    <location>
        <begin position="1"/>
        <end position="22"/>
    </location>
</feature>
<dbReference type="STRING" id="1283841.A0A084QYJ7"/>
<sequence length="486" mass="54934">MNGPRQSAQDIPAFPPPPGTTADLDNPQDHMWTINIAGMSICMALTMVAFGLRFYARCVLSSSTFAEDYTCPVAWGLTVFYIVTCFMSRRLERICILFEANANVVARYGEGLHAWELSMHDYTELRRWLYASSIIWIPAAFFTKATILLLTARVFAVYEKASRAIYYYIWFMLIAYLPVQGLKIAICTPIKRYWIETIPGSCFDQPKIFLTDTAMAIVTDFLIMVIPIPLIWRLRMPLKKKIKILVMLGAGGCAVAVACYREYRIYIFQHSKDITGDFAKISLCGAIEITIGIVCACLPAINLLVEVWFKTPSNQRRAGVWDWKISWGSPIERNSRADSPLSDTKRMRIGNYELTLTRSINTEFDTFEGHQSNTRSTFDIGRADESLNMQELLRQESADGRREGWLESNSDGTFVPSKSARPGLRRAEVTRDQLRQDPRDILIPERIWDGWRSSAEGNTVDISGPSIAHGGATSIRLQRPNVDGEA</sequence>
<feature type="transmembrane region" description="Helical" evidence="7">
    <location>
        <begin position="164"/>
        <end position="187"/>
    </location>
</feature>
<feature type="transmembrane region" description="Helical" evidence="7">
    <location>
        <begin position="208"/>
        <end position="232"/>
    </location>
</feature>